<evidence type="ECO:0000313" key="2">
    <source>
        <dbReference type="Proteomes" id="UP001299046"/>
    </source>
</evidence>
<organism evidence="1 2">
    <name type="scientific">[Mycobacterium] zoologicum</name>
    <dbReference type="NCBI Taxonomy" id="2872311"/>
    <lineage>
        <taxon>Bacteria</taxon>
        <taxon>Bacillati</taxon>
        <taxon>Actinomycetota</taxon>
        <taxon>Actinomycetes</taxon>
        <taxon>Mycobacteriales</taxon>
        <taxon>Mycobacteriaceae</taxon>
        <taxon>Mycolicibacter</taxon>
    </lineage>
</organism>
<dbReference type="RefSeq" id="WP_224864430.1">
    <property type="nucleotide sequence ID" value="NZ_JAYJJT010000005.1"/>
</dbReference>
<evidence type="ECO:0000313" key="1">
    <source>
        <dbReference type="EMBL" id="MEB3049313.1"/>
    </source>
</evidence>
<name>A0ABU5YKP0_9MYCO</name>
<sequence>MSQAITEPPPRLPASEAQVRAHASQLSELAARYGITELAFASAGKLRGRIDDEHDLFDMFEFQRAATDLIGVDVVLFSVGALRNENVSPDLRSAAPL</sequence>
<reference evidence="1 2" key="1">
    <citation type="submission" date="2023-12" db="EMBL/GenBank/DDBJ databases">
        <title>Description of new species of Mycobacterium terrae complex isolated from sewage at the Sao Paulo Zoological Park Foundation in Brazil.</title>
        <authorList>
            <person name="Romagnoli C.L."/>
            <person name="Conceicao E.C."/>
            <person name="Machado E."/>
            <person name="Barreto L.B.P.F."/>
            <person name="Sharma A."/>
            <person name="Silva N.M."/>
            <person name="Marques L.E."/>
            <person name="Juliana M.A."/>
            <person name="Lourenco M.C.S."/>
            <person name="Digiampietri L.A."/>
            <person name="Suffys P.N."/>
            <person name="Viana-Niero C."/>
        </authorList>
    </citation>
    <scope>NUCLEOTIDE SEQUENCE [LARGE SCALE GENOMIC DNA]</scope>
    <source>
        <strain evidence="1 2">MYC123</strain>
    </source>
</reference>
<proteinExistence type="predicted"/>
<dbReference type="EMBL" id="JAYJJT010000005">
    <property type="protein sequence ID" value="MEB3049313.1"/>
    <property type="molecule type" value="Genomic_DNA"/>
</dbReference>
<keyword evidence="2" id="KW-1185">Reference proteome</keyword>
<protein>
    <submittedName>
        <fullName evidence="1">Uncharacterized protein</fullName>
    </submittedName>
</protein>
<gene>
    <name evidence="1" type="ORF">KV112_06080</name>
</gene>
<dbReference type="Proteomes" id="UP001299046">
    <property type="component" value="Unassembled WGS sequence"/>
</dbReference>
<comment type="caution">
    <text evidence="1">The sequence shown here is derived from an EMBL/GenBank/DDBJ whole genome shotgun (WGS) entry which is preliminary data.</text>
</comment>
<accession>A0ABU5YKP0</accession>